<dbReference type="AlphaFoldDB" id="A0A2R5LFN1"/>
<accession>A0A2R5LFN1</accession>
<protein>
    <recommendedName>
        <fullName evidence="3">Thioredoxin domain-containing protein 17</fullName>
    </recommendedName>
</protein>
<evidence type="ECO:0000256" key="6">
    <source>
        <dbReference type="ARBA" id="ARBA00023284"/>
    </source>
</evidence>
<keyword evidence="4" id="KW-0963">Cytoplasm</keyword>
<evidence type="ECO:0000256" key="2">
    <source>
        <dbReference type="ARBA" id="ARBA00008987"/>
    </source>
</evidence>
<comment type="subcellular location">
    <subcellularLocation>
        <location evidence="1">Cytoplasm</location>
    </subcellularLocation>
</comment>
<comment type="similarity">
    <text evidence="2">Belongs to the thioredoxin family.</text>
</comment>
<dbReference type="FunFam" id="3.40.30.10:FF:000124">
    <property type="entry name" value="Thioredoxin domain-containing 17"/>
    <property type="match status" value="1"/>
</dbReference>
<proteinExistence type="inferred from homology"/>
<evidence type="ECO:0000313" key="8">
    <source>
        <dbReference type="EMBL" id="MBY08323.1"/>
    </source>
</evidence>
<name>A0A2R5LFN1_9ACAR</name>
<reference evidence="8" key="1">
    <citation type="submission" date="2018-03" db="EMBL/GenBank/DDBJ databases">
        <title>The relapsing fever spirochete Borrelia turicatae persists in the highly oxidative environment of its soft-bodied tick vector.</title>
        <authorList>
            <person name="Bourret T.J."/>
            <person name="Boyle W.K."/>
            <person name="Valenzuela J.G."/>
            <person name="Oliveira F."/>
            <person name="Lopez J.E."/>
        </authorList>
    </citation>
    <scope>NUCLEOTIDE SEQUENCE</scope>
    <source>
        <strain evidence="8">Kansas strain/isolate</strain>
        <tissue evidence="8">Salivary glands</tissue>
    </source>
</reference>
<evidence type="ECO:0000259" key="7">
    <source>
        <dbReference type="Pfam" id="PF06110"/>
    </source>
</evidence>
<evidence type="ECO:0000256" key="4">
    <source>
        <dbReference type="ARBA" id="ARBA00022490"/>
    </source>
</evidence>
<dbReference type="InterPro" id="IPR036249">
    <property type="entry name" value="Thioredoxin-like_sf"/>
</dbReference>
<dbReference type="InterPro" id="IPR045108">
    <property type="entry name" value="TXNDC17-like"/>
</dbReference>
<dbReference type="InterPro" id="IPR010357">
    <property type="entry name" value="TXNDC17_dom"/>
</dbReference>
<dbReference type="Gene3D" id="3.40.30.10">
    <property type="entry name" value="Glutaredoxin"/>
    <property type="match status" value="1"/>
</dbReference>
<evidence type="ECO:0000256" key="1">
    <source>
        <dbReference type="ARBA" id="ARBA00004496"/>
    </source>
</evidence>
<dbReference type="SUPFAM" id="SSF52833">
    <property type="entry name" value="Thioredoxin-like"/>
    <property type="match status" value="1"/>
</dbReference>
<sequence length="124" mass="13642">MVKQIHVKGFDEFQNVTKSLKSTDVAVCLFTGAEDSAGKNWCPDCVAAKPFIQEALKSAPANATFITCEVGDRAYWKNMGNPFRTTPSLNIQSVPTLLRWGSPKKLDGAQCENPSLIAMLFEEE</sequence>
<keyword evidence="6" id="KW-0676">Redox-active center</keyword>
<dbReference type="CDD" id="cd02952">
    <property type="entry name" value="TRP14_like"/>
    <property type="match status" value="1"/>
</dbReference>
<feature type="domain" description="Thioredoxin" evidence="7">
    <location>
        <begin position="7"/>
        <end position="123"/>
    </location>
</feature>
<keyword evidence="5" id="KW-1015">Disulfide bond</keyword>
<dbReference type="GO" id="GO:0005829">
    <property type="term" value="C:cytosol"/>
    <property type="evidence" value="ECO:0007669"/>
    <property type="project" value="TreeGrafter"/>
</dbReference>
<organism evidence="8">
    <name type="scientific">Ornithodoros turicata</name>
    <dbReference type="NCBI Taxonomy" id="34597"/>
    <lineage>
        <taxon>Eukaryota</taxon>
        <taxon>Metazoa</taxon>
        <taxon>Ecdysozoa</taxon>
        <taxon>Arthropoda</taxon>
        <taxon>Chelicerata</taxon>
        <taxon>Arachnida</taxon>
        <taxon>Acari</taxon>
        <taxon>Parasitiformes</taxon>
        <taxon>Ixodida</taxon>
        <taxon>Ixodoidea</taxon>
        <taxon>Argasidae</taxon>
        <taxon>Ornithodorinae</taxon>
        <taxon>Ornithodoros</taxon>
    </lineage>
</organism>
<dbReference type="EMBL" id="GGLE01004197">
    <property type="protein sequence ID" value="MBY08323.1"/>
    <property type="molecule type" value="Transcribed_RNA"/>
</dbReference>
<evidence type="ECO:0000256" key="5">
    <source>
        <dbReference type="ARBA" id="ARBA00023157"/>
    </source>
</evidence>
<dbReference type="Pfam" id="PF06110">
    <property type="entry name" value="TXD17-like_Trx"/>
    <property type="match status" value="1"/>
</dbReference>
<dbReference type="GO" id="GO:0047134">
    <property type="term" value="F:protein-disulfide reductase [NAD(P)H] activity"/>
    <property type="evidence" value="ECO:0007669"/>
    <property type="project" value="InterPro"/>
</dbReference>
<dbReference type="PANTHER" id="PTHR12452:SF0">
    <property type="entry name" value="THIOREDOXIN DOMAIN-CONTAINING PROTEIN 17"/>
    <property type="match status" value="1"/>
</dbReference>
<dbReference type="PANTHER" id="PTHR12452">
    <property type="entry name" value="42-9-9 PROTEIN-RELATED"/>
    <property type="match status" value="1"/>
</dbReference>
<evidence type="ECO:0000256" key="3">
    <source>
        <dbReference type="ARBA" id="ARBA00016949"/>
    </source>
</evidence>